<feature type="compositionally biased region" description="Polar residues" evidence="2">
    <location>
        <begin position="1"/>
        <end position="14"/>
    </location>
</feature>
<feature type="compositionally biased region" description="Polar residues" evidence="2">
    <location>
        <begin position="52"/>
        <end position="61"/>
    </location>
</feature>
<feature type="coiled-coil region" evidence="1">
    <location>
        <begin position="90"/>
        <end position="124"/>
    </location>
</feature>
<feature type="region of interest" description="Disordered" evidence="2">
    <location>
        <begin position="52"/>
        <end position="82"/>
    </location>
</feature>
<proteinExistence type="predicted"/>
<keyword evidence="1" id="KW-0175">Coiled coil</keyword>
<dbReference type="OrthoDB" id="6151507at2759"/>
<feature type="compositionally biased region" description="Basic residues" evidence="2">
    <location>
        <begin position="62"/>
        <end position="73"/>
    </location>
</feature>
<protein>
    <submittedName>
        <fullName evidence="3">(salmon louse) hypothetical protein</fullName>
    </submittedName>
</protein>
<reference evidence="3" key="1">
    <citation type="submission" date="2021-02" db="EMBL/GenBank/DDBJ databases">
        <authorList>
            <person name="Bekaert M."/>
        </authorList>
    </citation>
    <scope>NUCLEOTIDE SEQUENCE</scope>
    <source>
        <strain evidence="3">IoA-00</strain>
    </source>
</reference>
<keyword evidence="4" id="KW-1185">Reference proteome</keyword>
<dbReference type="AlphaFoldDB" id="A0A7R8D6I0"/>
<feature type="region of interest" description="Disordered" evidence="2">
    <location>
        <begin position="28"/>
        <end position="47"/>
    </location>
</feature>
<dbReference type="EMBL" id="HG994588">
    <property type="protein sequence ID" value="CAF3044521.1"/>
    <property type="molecule type" value="Genomic_DNA"/>
</dbReference>
<name>A0A7R8D6I0_LEPSM</name>
<evidence type="ECO:0000313" key="3">
    <source>
        <dbReference type="EMBL" id="CAF3044521.1"/>
    </source>
</evidence>
<feature type="region of interest" description="Disordered" evidence="2">
    <location>
        <begin position="1"/>
        <end position="21"/>
    </location>
</feature>
<evidence type="ECO:0000256" key="1">
    <source>
        <dbReference type="SAM" id="Coils"/>
    </source>
</evidence>
<dbReference type="Proteomes" id="UP000675881">
    <property type="component" value="Chromosome 9"/>
</dbReference>
<gene>
    <name evidence="3" type="ORF">LSAA_14969</name>
</gene>
<organism evidence="3 4">
    <name type="scientific">Lepeophtheirus salmonis</name>
    <name type="common">Salmon louse</name>
    <name type="synonym">Caligus salmonis</name>
    <dbReference type="NCBI Taxonomy" id="72036"/>
    <lineage>
        <taxon>Eukaryota</taxon>
        <taxon>Metazoa</taxon>
        <taxon>Ecdysozoa</taxon>
        <taxon>Arthropoda</taxon>
        <taxon>Crustacea</taxon>
        <taxon>Multicrustacea</taxon>
        <taxon>Hexanauplia</taxon>
        <taxon>Copepoda</taxon>
        <taxon>Siphonostomatoida</taxon>
        <taxon>Caligidae</taxon>
        <taxon>Lepeophtheirus</taxon>
    </lineage>
</organism>
<evidence type="ECO:0000256" key="2">
    <source>
        <dbReference type="SAM" id="MobiDB-lite"/>
    </source>
</evidence>
<sequence length="220" mass="25721">MGSAQSSRPSSPIRTQLLADPIPVNLFSRKHKEGSTPVSDDDSDNNIILYPSVSNSLNTTNKHSKSSQKRQKQTHVPNINKDERYWARRLKNNEGVKQILEKLAKDLKNEVDRMAMDNKKLTLKMDIIMEENNRLKTLLSLFQQQQIFKFTFSLPYSLEYLEDFLENVCKNTMTNCTRNEVRCMELDYYFQCSKTCGCTDYIRFDGIFLVFKERTSKFIM</sequence>
<accession>A0A7R8D6I0</accession>
<evidence type="ECO:0000313" key="4">
    <source>
        <dbReference type="Proteomes" id="UP000675881"/>
    </source>
</evidence>